<feature type="domain" description="RRM" evidence="5">
    <location>
        <begin position="279"/>
        <end position="363"/>
    </location>
</feature>
<feature type="compositionally biased region" description="Low complexity" evidence="4">
    <location>
        <begin position="590"/>
        <end position="599"/>
    </location>
</feature>
<dbReference type="InterPro" id="IPR012677">
    <property type="entry name" value="Nucleotide-bd_a/b_plait_sf"/>
</dbReference>
<dbReference type="PROSITE" id="PS50102">
    <property type="entry name" value="RRM"/>
    <property type="match status" value="2"/>
</dbReference>
<comment type="caution">
    <text evidence="6">The sequence shown here is derived from an EMBL/GenBank/DDBJ whole genome shotgun (WGS) entry which is preliminary data.</text>
</comment>
<dbReference type="Gene3D" id="3.30.70.330">
    <property type="match status" value="2"/>
</dbReference>
<feature type="region of interest" description="Disordered" evidence="4">
    <location>
        <begin position="1"/>
        <end position="82"/>
    </location>
</feature>
<feature type="domain" description="RRM" evidence="5">
    <location>
        <begin position="367"/>
        <end position="445"/>
    </location>
</feature>
<evidence type="ECO:0000313" key="6">
    <source>
        <dbReference type="EMBL" id="KAJ5329679.1"/>
    </source>
</evidence>
<feature type="compositionally biased region" description="Polar residues" evidence="4">
    <location>
        <begin position="504"/>
        <end position="513"/>
    </location>
</feature>
<evidence type="ECO:0000313" key="7">
    <source>
        <dbReference type="Proteomes" id="UP001147695"/>
    </source>
</evidence>
<organism evidence="6 7">
    <name type="scientific">Penicillium brevicompactum</name>
    <dbReference type="NCBI Taxonomy" id="5074"/>
    <lineage>
        <taxon>Eukaryota</taxon>
        <taxon>Fungi</taxon>
        <taxon>Dikarya</taxon>
        <taxon>Ascomycota</taxon>
        <taxon>Pezizomycotina</taxon>
        <taxon>Eurotiomycetes</taxon>
        <taxon>Eurotiomycetidae</taxon>
        <taxon>Eurotiales</taxon>
        <taxon>Aspergillaceae</taxon>
        <taxon>Penicillium</taxon>
    </lineage>
</organism>
<dbReference type="AlphaFoldDB" id="A0A9W9QB18"/>
<reference evidence="6" key="1">
    <citation type="submission" date="2022-12" db="EMBL/GenBank/DDBJ databases">
        <authorList>
            <person name="Petersen C."/>
        </authorList>
    </citation>
    <scope>NUCLEOTIDE SEQUENCE</scope>
    <source>
        <strain evidence="6">IBT 35673</strain>
    </source>
</reference>
<gene>
    <name evidence="6" type="ORF">N7452_010069</name>
</gene>
<dbReference type="PANTHER" id="PTHR24012">
    <property type="entry name" value="RNA BINDING PROTEIN"/>
    <property type="match status" value="1"/>
</dbReference>
<name>A0A9W9QB18_PENBR</name>
<keyword evidence="2 3" id="KW-0694">RNA-binding</keyword>
<proteinExistence type="predicted"/>
<evidence type="ECO:0000256" key="3">
    <source>
        <dbReference type="PROSITE-ProRule" id="PRU00176"/>
    </source>
</evidence>
<dbReference type="SUPFAM" id="SSF54928">
    <property type="entry name" value="RNA-binding domain, RBD"/>
    <property type="match status" value="2"/>
</dbReference>
<evidence type="ECO:0000256" key="4">
    <source>
        <dbReference type="SAM" id="MobiDB-lite"/>
    </source>
</evidence>
<feature type="compositionally biased region" description="Low complexity" evidence="4">
    <location>
        <begin position="1"/>
        <end position="27"/>
    </location>
</feature>
<dbReference type="InterPro" id="IPR000504">
    <property type="entry name" value="RRM_dom"/>
</dbReference>
<protein>
    <submittedName>
        <fullName evidence="6">Nucleotide-binding alpha-beta plait</fullName>
    </submittedName>
</protein>
<feature type="region of interest" description="Disordered" evidence="4">
    <location>
        <begin position="475"/>
        <end position="607"/>
    </location>
</feature>
<dbReference type="InterPro" id="IPR035979">
    <property type="entry name" value="RBD_domain_sf"/>
</dbReference>
<dbReference type="FunFam" id="3.30.70.330:FF:000323">
    <property type="entry name" value="RNA binding protein MSSP-2"/>
    <property type="match status" value="1"/>
</dbReference>
<feature type="compositionally biased region" description="Polar residues" evidence="4">
    <location>
        <begin position="38"/>
        <end position="82"/>
    </location>
</feature>
<evidence type="ECO:0000256" key="1">
    <source>
        <dbReference type="ARBA" id="ARBA00022737"/>
    </source>
</evidence>
<dbReference type="Proteomes" id="UP001147695">
    <property type="component" value="Unassembled WGS sequence"/>
</dbReference>
<accession>A0A9W9QB18</accession>
<dbReference type="GO" id="GO:0003723">
    <property type="term" value="F:RNA binding"/>
    <property type="evidence" value="ECO:0007669"/>
    <property type="project" value="UniProtKB-UniRule"/>
</dbReference>
<reference evidence="6" key="2">
    <citation type="journal article" date="2023" name="IMA Fungus">
        <title>Comparative genomic study of the Penicillium genus elucidates a diverse pangenome and 15 lateral gene transfer events.</title>
        <authorList>
            <person name="Petersen C."/>
            <person name="Sorensen T."/>
            <person name="Nielsen M.R."/>
            <person name="Sondergaard T.E."/>
            <person name="Sorensen J.L."/>
            <person name="Fitzpatrick D.A."/>
            <person name="Frisvad J.C."/>
            <person name="Nielsen K.L."/>
        </authorList>
    </citation>
    <scope>NUCLEOTIDE SEQUENCE</scope>
    <source>
        <strain evidence="6">IBT 35673</strain>
    </source>
</reference>
<evidence type="ECO:0000256" key="2">
    <source>
        <dbReference type="ARBA" id="ARBA00022884"/>
    </source>
</evidence>
<dbReference type="Pfam" id="PF00076">
    <property type="entry name" value="RRM_1"/>
    <property type="match status" value="2"/>
</dbReference>
<evidence type="ECO:0000259" key="5">
    <source>
        <dbReference type="PROSITE" id="PS50102"/>
    </source>
</evidence>
<keyword evidence="1" id="KW-0677">Repeat</keyword>
<dbReference type="SMART" id="SM00360">
    <property type="entry name" value="RRM"/>
    <property type="match status" value="2"/>
</dbReference>
<feature type="compositionally biased region" description="Polar residues" evidence="4">
    <location>
        <begin position="558"/>
        <end position="581"/>
    </location>
</feature>
<feature type="compositionally biased region" description="Low complexity" evidence="4">
    <location>
        <begin position="524"/>
        <end position="541"/>
    </location>
</feature>
<sequence>MHHQGSQHTSSSGSGQTSSSQSGQYHQNEPRTPYGPRYQQSTNPTSCESSNVSLNHMFNRVHAQSSRSKYSGSKNNSSAQMNTSLDWSNANRAYNSPFILFPNSTVFNGVPTVPSFVPNTVPGQNDQMSQVSYLSPGIYPNVGPMMAGAYSSWPYMMSYDVQDGKNIKQQGVWNVTDAQNGAQIENANQFQYYASPYVSSIDGSSMSSIGAYSYGSIASQIGSLSLPLQMMKTPNGYVVQDLEAITQQEPAIPRAVPAMWTNPSELTLAKCLENREGITNVYIRGFLPETSDEMLHAYAARFGKIERCKAIVDLDSSLCKGFGFVQYYNFESCENCIRGFFYLGYQASFAQKSRNSRLKDLEDKSSTNIYCTNIPIDWTEADLRRHFEPWRVISEKISRDEKTGVSKEVGFARFENRDVAEKVLIEFHNVAKEDGVKLLLRFADTKAQKILKQQSNERRAYRAGEYNYSVEVVQGSTPSPTMRRGSHLTPNSQVSYVSPAGVGSNWTPATTISPCHPHMKKAPSSARDSSLSSRSLNALDATPARRGRALSLGRRSCTDLSGGSSKTVVPGNSTESHSYASTPRKENSRPRSSSADSAPMIILSPVR</sequence>
<dbReference type="EMBL" id="JAPZBQ010000005">
    <property type="protein sequence ID" value="KAJ5329679.1"/>
    <property type="molecule type" value="Genomic_DNA"/>
</dbReference>